<dbReference type="PANTHER" id="PTHR44575">
    <property type="entry name" value="OS01G0589200 PROTEIN"/>
    <property type="match status" value="1"/>
</dbReference>
<proteinExistence type="predicted"/>
<dbReference type="Proteomes" id="UP001054821">
    <property type="component" value="Chromosome 4"/>
</dbReference>
<gene>
    <name evidence="1" type="ORF">L3X38_023088</name>
</gene>
<name>A0AAD4VYV1_PRUDU</name>
<dbReference type="AlphaFoldDB" id="A0AAD4VYV1"/>
<keyword evidence="2" id="KW-1185">Reference proteome</keyword>
<organism evidence="1 2">
    <name type="scientific">Prunus dulcis</name>
    <name type="common">Almond</name>
    <name type="synonym">Amygdalus dulcis</name>
    <dbReference type="NCBI Taxonomy" id="3755"/>
    <lineage>
        <taxon>Eukaryota</taxon>
        <taxon>Viridiplantae</taxon>
        <taxon>Streptophyta</taxon>
        <taxon>Embryophyta</taxon>
        <taxon>Tracheophyta</taxon>
        <taxon>Spermatophyta</taxon>
        <taxon>Magnoliopsida</taxon>
        <taxon>eudicotyledons</taxon>
        <taxon>Gunneridae</taxon>
        <taxon>Pentapetalae</taxon>
        <taxon>rosids</taxon>
        <taxon>fabids</taxon>
        <taxon>Rosales</taxon>
        <taxon>Rosaceae</taxon>
        <taxon>Amygdaloideae</taxon>
        <taxon>Amygdaleae</taxon>
        <taxon>Prunus</taxon>
    </lineage>
</organism>
<sequence length="96" mass="10788">MTQHFPSGTRSTLFDGYKTLPFLFESVGFASDCHWTFQRSFHVKGLTMLSGKVVKEFESASGGSKWVRSVSYKAFICLLEKLGHEACDRVVFGRVS</sequence>
<dbReference type="PANTHER" id="PTHR44575:SF2">
    <property type="entry name" value="OS01G0589200 PROTEIN"/>
    <property type="match status" value="1"/>
</dbReference>
<evidence type="ECO:0000313" key="1">
    <source>
        <dbReference type="EMBL" id="KAI5332959.1"/>
    </source>
</evidence>
<accession>A0AAD4VYV1</accession>
<protein>
    <submittedName>
        <fullName evidence="1">Uncharacterized protein</fullName>
    </submittedName>
</protein>
<reference evidence="1 2" key="1">
    <citation type="journal article" date="2022" name="G3 (Bethesda)">
        <title>Whole-genome sequence and methylome profiling of the almond [Prunus dulcis (Mill.) D.A. Webb] cultivar 'Nonpareil'.</title>
        <authorList>
            <person name="D'Amico-Willman K.M."/>
            <person name="Ouma W.Z."/>
            <person name="Meulia T."/>
            <person name="Sideli G.M."/>
            <person name="Gradziel T.M."/>
            <person name="Fresnedo-Ramirez J."/>
        </authorList>
    </citation>
    <scope>NUCLEOTIDE SEQUENCE [LARGE SCALE GENOMIC DNA]</scope>
    <source>
        <strain evidence="1">Clone GOH B32 T37-40</strain>
    </source>
</reference>
<comment type="caution">
    <text evidence="1">The sequence shown here is derived from an EMBL/GenBank/DDBJ whole genome shotgun (WGS) entry which is preliminary data.</text>
</comment>
<dbReference type="EMBL" id="JAJFAZ020000004">
    <property type="protein sequence ID" value="KAI5332959.1"/>
    <property type="molecule type" value="Genomic_DNA"/>
</dbReference>
<evidence type="ECO:0000313" key="2">
    <source>
        <dbReference type="Proteomes" id="UP001054821"/>
    </source>
</evidence>